<proteinExistence type="predicted"/>
<reference evidence="3" key="1">
    <citation type="submission" date="2017-09" db="EMBL/GenBank/DDBJ databases">
        <title>FDA dAtabase for Regulatory Grade micrObial Sequences (FDA-ARGOS): Supporting development and validation of Infectious Disease Dx tests.</title>
        <authorList>
            <person name="Minogue T."/>
            <person name="Wolcott M."/>
            <person name="Wasieloski L."/>
            <person name="Aguilar W."/>
            <person name="Moore D."/>
            <person name="Tallon L."/>
            <person name="Sadzewicz L."/>
            <person name="Ott S."/>
            <person name="Zhao X."/>
            <person name="Nagaraj S."/>
            <person name="Vavikolanu K."/>
            <person name="Aluvathingal J."/>
            <person name="Nadendla S."/>
            <person name="Sichtig H."/>
        </authorList>
    </citation>
    <scope>NUCLEOTIDE SEQUENCE [LARGE SCALE GENOMIC DNA]</scope>
    <source>
        <strain evidence="3">FDAARGOS_387</strain>
    </source>
</reference>
<protein>
    <submittedName>
        <fullName evidence="1">Uncharacterized protein</fullName>
    </submittedName>
</protein>
<dbReference type="OrthoDB" id="6493238at2"/>
<sequence>MSEKLNQIARDRIRIARLYIDYCMRHYGGKWSDVVVTKKKIVRVDITEKSICFILIKFIENLSCSEHGLVEGRGRVVNLYSQMLNKDAGKLTPLGATVMIETMLAAVTDAIENPLNNDLQVVNHD</sequence>
<accession>A0A2C6C3Z9</accession>
<dbReference type="EMBL" id="CAADJA010000002">
    <property type="protein sequence ID" value="VFS51299.1"/>
    <property type="molecule type" value="Genomic_DNA"/>
</dbReference>
<gene>
    <name evidence="1" type="ORF">CRN84_17890</name>
    <name evidence="2" type="ORF">NCTC12282_04946</name>
</gene>
<evidence type="ECO:0000313" key="4">
    <source>
        <dbReference type="Proteomes" id="UP000373449"/>
    </source>
</evidence>
<reference evidence="2 4" key="3">
    <citation type="submission" date="2019-03" db="EMBL/GenBank/DDBJ databases">
        <authorList>
            <consortium name="Pathogen Informatics"/>
        </authorList>
    </citation>
    <scope>NUCLEOTIDE SEQUENCE [LARGE SCALE GENOMIC DNA]</scope>
    <source>
        <strain evidence="2 4">NCTC12282</strain>
    </source>
</reference>
<evidence type="ECO:0000313" key="3">
    <source>
        <dbReference type="Proteomes" id="UP000224974"/>
    </source>
</evidence>
<evidence type="ECO:0000313" key="2">
    <source>
        <dbReference type="EMBL" id="VFS51299.1"/>
    </source>
</evidence>
<keyword evidence="3" id="KW-1185">Reference proteome</keyword>
<dbReference type="AlphaFoldDB" id="A0A2C6C3Z9"/>
<dbReference type="Proteomes" id="UP000224974">
    <property type="component" value="Unassembled WGS sequence"/>
</dbReference>
<dbReference type="Proteomes" id="UP000373449">
    <property type="component" value="Unassembled WGS sequence"/>
</dbReference>
<dbReference type="EMBL" id="PDDX01000001">
    <property type="protein sequence ID" value="PHI31070.1"/>
    <property type="molecule type" value="Genomic_DNA"/>
</dbReference>
<name>A0A2C6C3Z9_9GAMM</name>
<reference evidence="1" key="2">
    <citation type="submission" date="2017-09" db="EMBL/GenBank/DDBJ databases">
        <title>FDA dAtabase for Regulatory Grade micrObial Sequences (FDA-ARGOS): Supporting development and validation of Infectious Disease Dx tests.</title>
        <authorList>
            <person name="Minogue T."/>
            <person name="Wolcott M."/>
            <person name="Wasieloski L."/>
            <person name="Aguilar W."/>
            <person name="Moore D."/>
            <person name="Tallon L.J."/>
            <person name="Sadzewicz L."/>
            <person name="Ott S."/>
            <person name="Zhao X."/>
            <person name="Nagaraj S."/>
            <person name="Vavikolanu K."/>
            <person name="Aluvathingal J."/>
            <person name="Nadendla S."/>
            <person name="Sichtig H."/>
        </authorList>
    </citation>
    <scope>NUCLEOTIDE SEQUENCE</scope>
    <source>
        <strain evidence="1">FDAARGOS_387</strain>
    </source>
</reference>
<evidence type="ECO:0000313" key="1">
    <source>
        <dbReference type="EMBL" id="PHI31070.1"/>
    </source>
</evidence>
<organism evidence="1 3">
    <name type="scientific">Budvicia aquatica</name>
    <dbReference type="NCBI Taxonomy" id="82979"/>
    <lineage>
        <taxon>Bacteria</taxon>
        <taxon>Pseudomonadati</taxon>
        <taxon>Pseudomonadota</taxon>
        <taxon>Gammaproteobacteria</taxon>
        <taxon>Enterobacterales</taxon>
        <taxon>Budviciaceae</taxon>
        <taxon>Budvicia</taxon>
    </lineage>
</organism>
<dbReference type="RefSeq" id="WP_099044212.1">
    <property type="nucleotide sequence ID" value="NZ_CAADJA010000002.1"/>
</dbReference>